<feature type="region of interest" description="Disordered" evidence="2">
    <location>
        <begin position="392"/>
        <end position="428"/>
    </location>
</feature>
<evidence type="ECO:0000256" key="2">
    <source>
        <dbReference type="SAM" id="MobiDB-lite"/>
    </source>
</evidence>
<reference evidence="3" key="1">
    <citation type="journal article" date="2019" name="Sci. Rep.">
        <title>Draft genome of Tanacetum cinerariifolium, the natural source of mosquito coil.</title>
        <authorList>
            <person name="Yamashiro T."/>
            <person name="Shiraishi A."/>
            <person name="Satake H."/>
            <person name="Nakayama K."/>
        </authorList>
    </citation>
    <scope>NUCLEOTIDE SEQUENCE</scope>
</reference>
<comment type="caution">
    <text evidence="3">The sequence shown here is derived from an EMBL/GenBank/DDBJ whole genome shotgun (WGS) entry which is preliminary data.</text>
</comment>
<proteinExistence type="predicted"/>
<evidence type="ECO:0000256" key="1">
    <source>
        <dbReference type="SAM" id="Coils"/>
    </source>
</evidence>
<feature type="coiled-coil region" evidence="1">
    <location>
        <begin position="199"/>
        <end position="226"/>
    </location>
</feature>
<feature type="region of interest" description="Disordered" evidence="2">
    <location>
        <begin position="323"/>
        <end position="357"/>
    </location>
</feature>
<accession>A0A6L2NLV1</accession>
<feature type="compositionally biased region" description="Basic residues" evidence="2">
    <location>
        <begin position="332"/>
        <end position="346"/>
    </location>
</feature>
<name>A0A6L2NLV1_TANCI</name>
<feature type="compositionally biased region" description="Low complexity" evidence="2">
    <location>
        <begin position="404"/>
        <end position="419"/>
    </location>
</feature>
<keyword evidence="1" id="KW-0175">Coiled coil</keyword>
<protein>
    <submittedName>
        <fullName evidence="3">Uncharacterized protein</fullName>
    </submittedName>
</protein>
<organism evidence="3">
    <name type="scientific">Tanacetum cinerariifolium</name>
    <name type="common">Dalmatian daisy</name>
    <name type="synonym">Chrysanthemum cinerariifolium</name>
    <dbReference type="NCBI Taxonomy" id="118510"/>
    <lineage>
        <taxon>Eukaryota</taxon>
        <taxon>Viridiplantae</taxon>
        <taxon>Streptophyta</taxon>
        <taxon>Embryophyta</taxon>
        <taxon>Tracheophyta</taxon>
        <taxon>Spermatophyta</taxon>
        <taxon>Magnoliopsida</taxon>
        <taxon>eudicotyledons</taxon>
        <taxon>Gunneridae</taxon>
        <taxon>Pentapetalae</taxon>
        <taxon>asterids</taxon>
        <taxon>campanulids</taxon>
        <taxon>Asterales</taxon>
        <taxon>Asteraceae</taxon>
        <taxon>Asteroideae</taxon>
        <taxon>Anthemideae</taxon>
        <taxon>Anthemidinae</taxon>
        <taxon>Tanacetum</taxon>
    </lineage>
</organism>
<dbReference type="AlphaFoldDB" id="A0A6L2NLV1"/>
<gene>
    <name evidence="3" type="ORF">Tci_059018</name>
</gene>
<sequence length="428" mass="47685">MTLALMAKAFTLSNTTPTKHNQRSSSNPSNMQIIQTCMNMDQDRQMLMVKDNVGNQFRPNAVQNFRNQVVHNAIQNPSIHIVKNMNGLSVVSKIANQYGNRNVVTAPAEGNDAYEETERVKANCILENNLQQASTSGIQSNKAPVYDSDESTEVHLSKNCNDNDIFNMYTQEEQYTELLEPILEPHQVPQNDSNVIFEVSSMEQEADESLAKNKALELEIERLFRAIASQDIMSIVQTNSVVDTSNLQTELERLLNKWTPLKVFPKVGESNALSKPVTSNSTPSSRESTVVNNERVIALRIFRINLFKASRYMNGMKYRTKNQSENVLKSANQKKHKANVKKLKKSGSKESLASPSKPRSFIGGYQLAWKVYSVISSTNYSNGENQVVSKSSAITTADASDKPQQQQDSTSSTSTLTTTIPADGNFNL</sequence>
<evidence type="ECO:0000313" key="3">
    <source>
        <dbReference type="EMBL" id="GEU87040.1"/>
    </source>
</evidence>
<dbReference type="EMBL" id="BKCJ010009454">
    <property type="protein sequence ID" value="GEU87040.1"/>
    <property type="molecule type" value="Genomic_DNA"/>
</dbReference>